<keyword evidence="2" id="KW-0808">Transferase</keyword>
<organism evidence="5 6">
    <name type="scientific">Dimargaris cristalligena</name>
    <dbReference type="NCBI Taxonomy" id="215637"/>
    <lineage>
        <taxon>Eukaryota</taxon>
        <taxon>Fungi</taxon>
        <taxon>Fungi incertae sedis</taxon>
        <taxon>Zoopagomycota</taxon>
        <taxon>Kickxellomycotina</taxon>
        <taxon>Dimargaritomycetes</taxon>
        <taxon>Dimargaritales</taxon>
        <taxon>Dimargaritaceae</taxon>
        <taxon>Dimargaris</taxon>
    </lineage>
</organism>
<dbReference type="Gene3D" id="3.90.1170.40">
    <property type="entry name" value="Molybdopterin biosynthesis MoaE subunit"/>
    <property type="match status" value="1"/>
</dbReference>
<dbReference type="GO" id="GO:0016740">
    <property type="term" value="F:transferase activity"/>
    <property type="evidence" value="ECO:0007669"/>
    <property type="project" value="UniProtKB-KW"/>
</dbReference>
<sequence length="167" mass="18441">MSHSKPASTAEPKDAVVLTPDPLDFTALINCSRDPKAGAISAFMGTTRDSFQGREVLSLEYEAYLPMADKMLREIMAEARHCWAVHHVTIGHKLGHCPVGEVSVVIVVSAAHRHESLAAVEYLINRLKDCVPIWKKEILGDGTGQWKENEPSRELRSDISPQVPSED</sequence>
<dbReference type="InterPro" id="IPR003448">
    <property type="entry name" value="Mopterin_biosynth_MoaE"/>
</dbReference>
<name>A0A4P9ZXN1_9FUNG</name>
<evidence type="ECO:0000256" key="2">
    <source>
        <dbReference type="ARBA" id="ARBA00022679"/>
    </source>
</evidence>
<dbReference type="GO" id="GO:0006777">
    <property type="term" value="P:Mo-molybdopterin cofactor biosynthetic process"/>
    <property type="evidence" value="ECO:0007669"/>
    <property type="project" value="UniProtKB-KW"/>
</dbReference>
<dbReference type="Pfam" id="PF02391">
    <property type="entry name" value="MoaE"/>
    <property type="match status" value="1"/>
</dbReference>
<accession>A0A4P9ZXN1</accession>
<feature type="compositionally biased region" description="Basic and acidic residues" evidence="4">
    <location>
        <begin position="147"/>
        <end position="157"/>
    </location>
</feature>
<dbReference type="SUPFAM" id="SSF54690">
    <property type="entry name" value="Molybdopterin synthase subunit MoaE"/>
    <property type="match status" value="1"/>
</dbReference>
<dbReference type="AlphaFoldDB" id="A0A4P9ZXN1"/>
<dbReference type="CDD" id="cd00756">
    <property type="entry name" value="MoaE"/>
    <property type="match status" value="1"/>
</dbReference>
<keyword evidence="6" id="KW-1185">Reference proteome</keyword>
<evidence type="ECO:0000256" key="1">
    <source>
        <dbReference type="ARBA" id="ARBA00022490"/>
    </source>
</evidence>
<dbReference type="EMBL" id="ML002401">
    <property type="protein sequence ID" value="RKP38138.1"/>
    <property type="molecule type" value="Genomic_DNA"/>
</dbReference>
<dbReference type="InterPro" id="IPR036563">
    <property type="entry name" value="MoaE_sf"/>
</dbReference>
<feature type="region of interest" description="Disordered" evidence="4">
    <location>
        <begin position="143"/>
        <end position="167"/>
    </location>
</feature>
<keyword evidence="1" id="KW-0963">Cytoplasm</keyword>
<gene>
    <name evidence="5" type="ORF">BJ085DRAFT_16547</name>
</gene>
<dbReference type="Proteomes" id="UP000268162">
    <property type="component" value="Unassembled WGS sequence"/>
</dbReference>
<dbReference type="PANTHER" id="PTHR23404">
    <property type="entry name" value="MOLYBDOPTERIN SYNTHASE RELATED"/>
    <property type="match status" value="1"/>
</dbReference>
<protein>
    <submittedName>
        <fullName evidence="5">Molybdopterin synthase catalytic subunit-like protein</fullName>
    </submittedName>
</protein>
<reference evidence="6" key="1">
    <citation type="journal article" date="2018" name="Nat. Microbiol.">
        <title>Leveraging single-cell genomics to expand the fungal tree of life.</title>
        <authorList>
            <person name="Ahrendt S.R."/>
            <person name="Quandt C.A."/>
            <person name="Ciobanu D."/>
            <person name="Clum A."/>
            <person name="Salamov A."/>
            <person name="Andreopoulos B."/>
            <person name="Cheng J.F."/>
            <person name="Woyke T."/>
            <person name="Pelin A."/>
            <person name="Henrissat B."/>
            <person name="Reynolds N.K."/>
            <person name="Benny G.L."/>
            <person name="Smith M.E."/>
            <person name="James T.Y."/>
            <person name="Grigoriev I.V."/>
        </authorList>
    </citation>
    <scope>NUCLEOTIDE SEQUENCE [LARGE SCALE GENOMIC DNA]</scope>
    <source>
        <strain evidence="6">RSA 468</strain>
    </source>
</reference>
<evidence type="ECO:0000313" key="5">
    <source>
        <dbReference type="EMBL" id="RKP38138.1"/>
    </source>
</evidence>
<evidence type="ECO:0000256" key="3">
    <source>
        <dbReference type="ARBA" id="ARBA00023150"/>
    </source>
</evidence>
<dbReference type="STRING" id="215637.A0A4P9ZXN1"/>
<keyword evidence="3" id="KW-0501">Molybdenum cofactor biosynthesis</keyword>
<dbReference type="FunFam" id="3.90.1170.40:FF:000002">
    <property type="entry name" value="Molybdopterin synthase catalytic subunit"/>
    <property type="match status" value="1"/>
</dbReference>
<proteinExistence type="predicted"/>
<evidence type="ECO:0000313" key="6">
    <source>
        <dbReference type="Proteomes" id="UP000268162"/>
    </source>
</evidence>
<evidence type="ECO:0000256" key="4">
    <source>
        <dbReference type="SAM" id="MobiDB-lite"/>
    </source>
</evidence>